<comment type="caution">
    <text evidence="4">The sequence shown here is derived from an EMBL/GenBank/DDBJ whole genome shotgun (WGS) entry which is preliminary data.</text>
</comment>
<evidence type="ECO:0008006" key="6">
    <source>
        <dbReference type="Google" id="ProtNLM"/>
    </source>
</evidence>
<keyword evidence="1" id="KW-0489">Methyltransferase</keyword>
<evidence type="ECO:0000256" key="3">
    <source>
        <dbReference type="ARBA" id="ARBA00022691"/>
    </source>
</evidence>
<dbReference type="InterPro" id="IPR029063">
    <property type="entry name" value="SAM-dependent_MTases_sf"/>
</dbReference>
<dbReference type="Proteomes" id="UP000613974">
    <property type="component" value="Unassembled WGS sequence"/>
</dbReference>
<organism evidence="4 5">
    <name type="scientific">Streptomyces nojiriensis</name>
    <dbReference type="NCBI Taxonomy" id="66374"/>
    <lineage>
        <taxon>Bacteria</taxon>
        <taxon>Bacillati</taxon>
        <taxon>Actinomycetota</taxon>
        <taxon>Actinomycetes</taxon>
        <taxon>Kitasatosporales</taxon>
        <taxon>Streptomycetaceae</taxon>
        <taxon>Streptomyces</taxon>
    </lineage>
</organism>
<dbReference type="EMBL" id="BNEC01000005">
    <property type="protein sequence ID" value="GHI72728.1"/>
    <property type="molecule type" value="Genomic_DNA"/>
</dbReference>
<dbReference type="GeneID" id="95590958"/>
<name>A0ABQ3SX57_9ACTN</name>
<dbReference type="PROSITE" id="PS00094">
    <property type="entry name" value="C5_MTASE_1"/>
    <property type="match status" value="1"/>
</dbReference>
<keyword evidence="2" id="KW-0808">Transferase</keyword>
<evidence type="ECO:0000313" key="4">
    <source>
        <dbReference type="EMBL" id="GHI72728.1"/>
    </source>
</evidence>
<accession>A0ABQ3SX57</accession>
<gene>
    <name evidence="4" type="ORF">Snoj_66460</name>
</gene>
<keyword evidence="3" id="KW-0949">S-adenosyl-L-methionine</keyword>
<dbReference type="Gene3D" id="3.40.50.150">
    <property type="entry name" value="Vaccinia Virus protein VP39"/>
    <property type="match status" value="1"/>
</dbReference>
<proteinExistence type="predicted"/>
<evidence type="ECO:0000256" key="1">
    <source>
        <dbReference type="ARBA" id="ARBA00022603"/>
    </source>
</evidence>
<sequence length="230" mass="25430">MTHTADIRRDHNPDRPLLLDAFCCQGGAGMGYHRAGFDVTGVDITAQPRYPLGFHQGEALDFIRAFGEGFDFIHASPPCQRYSRAQKIQGRPHPDLIAPLREALQATGRPWVIENVEEAAPELRNPVAMCAAVFGMRTYRHRLFETGGGFTFTPPAHQAHTVPLTKMGRPRRAGEFAHYVGNFPGVAEARTDMGVPWMNRDGIRECVPPAYTQHIGRQALAFLNTQAVAA</sequence>
<reference evidence="5" key="1">
    <citation type="submission" date="2023-07" db="EMBL/GenBank/DDBJ databases">
        <title>Whole genome shotgun sequence of Streptomyces nojiriensis NBRC 13794.</title>
        <authorList>
            <person name="Komaki H."/>
            <person name="Tamura T."/>
        </authorList>
    </citation>
    <scope>NUCLEOTIDE SEQUENCE [LARGE SCALE GENOMIC DNA]</scope>
    <source>
        <strain evidence="5">NBRC 13794</strain>
    </source>
</reference>
<evidence type="ECO:0000256" key="2">
    <source>
        <dbReference type="ARBA" id="ARBA00022679"/>
    </source>
</evidence>
<dbReference type="InterPro" id="IPR018117">
    <property type="entry name" value="C5_DNA_meth_AS"/>
</dbReference>
<evidence type="ECO:0000313" key="5">
    <source>
        <dbReference type="Proteomes" id="UP000613974"/>
    </source>
</evidence>
<keyword evidence="5" id="KW-1185">Reference proteome</keyword>
<dbReference type="RefSeq" id="WP_189734943.1">
    <property type="nucleotide sequence ID" value="NZ_BMRL01000003.1"/>
</dbReference>
<dbReference type="SUPFAM" id="SSF53335">
    <property type="entry name" value="S-adenosyl-L-methionine-dependent methyltransferases"/>
    <property type="match status" value="1"/>
</dbReference>
<protein>
    <recommendedName>
        <fullName evidence="6">DNA (cytosine-5-)-methyltransferase</fullName>
    </recommendedName>
</protein>